<feature type="compositionally biased region" description="Pro residues" evidence="8">
    <location>
        <begin position="1222"/>
        <end position="1232"/>
    </location>
</feature>
<protein>
    <recommendedName>
        <fullName evidence="6">Tubulin--tyrosine ligase-like protein 5</fullName>
    </recommendedName>
</protein>
<proteinExistence type="inferred from homology"/>
<dbReference type="SUPFAM" id="SSF56059">
    <property type="entry name" value="Glutathione synthetase ATP-binding domain-like"/>
    <property type="match status" value="1"/>
</dbReference>
<feature type="region of interest" description="Disordered" evidence="8">
    <location>
        <begin position="783"/>
        <end position="831"/>
    </location>
</feature>
<feature type="region of interest" description="Disordered" evidence="8">
    <location>
        <begin position="1002"/>
        <end position="1026"/>
    </location>
</feature>
<dbReference type="EMBL" id="JAGEUA010000007">
    <property type="protein sequence ID" value="KAL0969125.1"/>
    <property type="molecule type" value="Genomic_DNA"/>
</dbReference>
<dbReference type="InterPro" id="IPR004344">
    <property type="entry name" value="TTL/TTLL_fam"/>
</dbReference>
<name>A0ABD0WH52_UMBPY</name>
<evidence type="ECO:0000313" key="9">
    <source>
        <dbReference type="EMBL" id="KAL0969125.1"/>
    </source>
</evidence>
<feature type="compositionally biased region" description="Polar residues" evidence="8">
    <location>
        <begin position="1002"/>
        <end position="1020"/>
    </location>
</feature>
<dbReference type="Gene3D" id="3.30.470.20">
    <property type="entry name" value="ATP-grasp fold, B domain"/>
    <property type="match status" value="1"/>
</dbReference>
<evidence type="ECO:0000256" key="6">
    <source>
        <dbReference type="ARBA" id="ARBA00041448"/>
    </source>
</evidence>
<dbReference type="PANTHER" id="PTHR12241:SF145">
    <property type="entry name" value="TUBULIN POLYGLUTAMYLASE TTLL5"/>
    <property type="match status" value="1"/>
</dbReference>
<reference evidence="9 10" key="1">
    <citation type="submission" date="2024-06" db="EMBL/GenBank/DDBJ databases">
        <authorList>
            <person name="Pan Q."/>
            <person name="Wen M."/>
            <person name="Jouanno E."/>
            <person name="Zahm M."/>
            <person name="Klopp C."/>
            <person name="Cabau C."/>
            <person name="Louis A."/>
            <person name="Berthelot C."/>
            <person name="Parey E."/>
            <person name="Roest Crollius H."/>
            <person name="Montfort J."/>
            <person name="Robinson-Rechavi M."/>
            <person name="Bouchez O."/>
            <person name="Lampietro C."/>
            <person name="Lopez Roques C."/>
            <person name="Donnadieu C."/>
            <person name="Postlethwait J."/>
            <person name="Bobe J."/>
            <person name="Verreycken H."/>
            <person name="Guiguen Y."/>
        </authorList>
    </citation>
    <scope>NUCLEOTIDE SEQUENCE [LARGE SCALE GENOMIC DNA]</scope>
    <source>
        <strain evidence="9">Up_M1</strain>
        <tissue evidence="9">Testis</tissue>
    </source>
</reference>
<comment type="caution">
    <text evidence="9">The sequence shown here is derived from an EMBL/GenBank/DDBJ whole genome shotgun (WGS) entry which is preliminary data.</text>
</comment>
<evidence type="ECO:0000313" key="10">
    <source>
        <dbReference type="Proteomes" id="UP001557470"/>
    </source>
</evidence>
<evidence type="ECO:0000256" key="5">
    <source>
        <dbReference type="ARBA" id="ARBA00022840"/>
    </source>
</evidence>
<evidence type="ECO:0000256" key="8">
    <source>
        <dbReference type="SAM" id="MobiDB-lite"/>
    </source>
</evidence>
<accession>A0ABD0WH52</accession>
<dbReference type="GO" id="GO:0005524">
    <property type="term" value="F:ATP binding"/>
    <property type="evidence" value="ECO:0007669"/>
    <property type="project" value="UniProtKB-KW"/>
</dbReference>
<keyword evidence="2" id="KW-0436">Ligase</keyword>
<evidence type="ECO:0000256" key="1">
    <source>
        <dbReference type="ARBA" id="ARBA00006820"/>
    </source>
</evidence>
<feature type="region of interest" description="Disordered" evidence="8">
    <location>
        <begin position="1084"/>
        <end position="1123"/>
    </location>
</feature>
<dbReference type="PROSITE" id="PS51221">
    <property type="entry name" value="TTL"/>
    <property type="match status" value="1"/>
</dbReference>
<evidence type="ECO:0000256" key="4">
    <source>
        <dbReference type="ARBA" id="ARBA00022741"/>
    </source>
</evidence>
<keyword evidence="5" id="KW-0067">ATP-binding</keyword>
<keyword evidence="4" id="KW-0547">Nucleotide-binding</keyword>
<keyword evidence="3" id="KW-0493">Microtubule</keyword>
<dbReference type="GO" id="GO:0005874">
    <property type="term" value="C:microtubule"/>
    <property type="evidence" value="ECO:0007669"/>
    <property type="project" value="UniProtKB-KW"/>
</dbReference>
<feature type="region of interest" description="Disordered" evidence="8">
    <location>
        <begin position="1187"/>
        <end position="1263"/>
    </location>
</feature>
<dbReference type="FunFam" id="3.30.470.20:FF:000009">
    <property type="entry name" value="tubulin polyglutamylase TTLL5 isoform X1"/>
    <property type="match status" value="1"/>
</dbReference>
<evidence type="ECO:0000256" key="7">
    <source>
        <dbReference type="ARBA" id="ARBA00049274"/>
    </source>
</evidence>
<feature type="compositionally biased region" description="Polar residues" evidence="8">
    <location>
        <begin position="1100"/>
        <end position="1116"/>
    </location>
</feature>
<feature type="compositionally biased region" description="Basic and acidic residues" evidence="8">
    <location>
        <begin position="567"/>
        <end position="587"/>
    </location>
</feature>
<feature type="region of interest" description="Disordered" evidence="8">
    <location>
        <begin position="425"/>
        <end position="455"/>
    </location>
</feature>
<comment type="catalytic activity">
    <reaction evidence="7">
        <text>L-glutamyl-[protein] + L-glutamate + ATP = gamma-L-glutamyl-L-glutamyl-[protein] + ADP + phosphate + H(+)</text>
        <dbReference type="Rhea" id="RHEA:60144"/>
        <dbReference type="Rhea" id="RHEA-COMP:10208"/>
        <dbReference type="Rhea" id="RHEA-COMP:15517"/>
        <dbReference type="ChEBI" id="CHEBI:15378"/>
        <dbReference type="ChEBI" id="CHEBI:29973"/>
        <dbReference type="ChEBI" id="CHEBI:29985"/>
        <dbReference type="ChEBI" id="CHEBI:30616"/>
        <dbReference type="ChEBI" id="CHEBI:43474"/>
        <dbReference type="ChEBI" id="CHEBI:143622"/>
        <dbReference type="ChEBI" id="CHEBI:456216"/>
    </reaction>
    <physiologicalReaction direction="left-to-right" evidence="7">
        <dbReference type="Rhea" id="RHEA:60145"/>
    </physiologicalReaction>
</comment>
<evidence type="ECO:0000256" key="3">
    <source>
        <dbReference type="ARBA" id="ARBA00022701"/>
    </source>
</evidence>
<evidence type="ECO:0000256" key="2">
    <source>
        <dbReference type="ARBA" id="ARBA00022598"/>
    </source>
</evidence>
<feature type="compositionally biased region" description="Polar residues" evidence="8">
    <location>
        <begin position="818"/>
        <end position="831"/>
    </location>
</feature>
<dbReference type="PANTHER" id="PTHR12241">
    <property type="entry name" value="TUBULIN POLYGLUTAMYLASE"/>
    <property type="match status" value="1"/>
</dbReference>
<dbReference type="Pfam" id="PF03133">
    <property type="entry name" value="TTL"/>
    <property type="match status" value="1"/>
</dbReference>
<feature type="compositionally biased region" description="Basic and acidic residues" evidence="8">
    <location>
        <begin position="804"/>
        <end position="815"/>
    </location>
</feature>
<dbReference type="GO" id="GO:0016874">
    <property type="term" value="F:ligase activity"/>
    <property type="evidence" value="ECO:0007669"/>
    <property type="project" value="UniProtKB-KW"/>
</dbReference>
<feature type="region of interest" description="Disordered" evidence="8">
    <location>
        <begin position="933"/>
        <end position="952"/>
    </location>
</feature>
<feature type="compositionally biased region" description="Polar residues" evidence="8">
    <location>
        <begin position="792"/>
        <end position="803"/>
    </location>
</feature>
<keyword evidence="10" id="KW-1185">Reference proteome</keyword>
<gene>
    <name evidence="9" type="ORF">UPYG_G00222880</name>
</gene>
<feature type="region of interest" description="Disordered" evidence="8">
    <location>
        <begin position="547"/>
        <end position="591"/>
    </location>
</feature>
<dbReference type="Proteomes" id="UP001557470">
    <property type="component" value="Unassembled WGS sequence"/>
</dbReference>
<comment type="similarity">
    <text evidence="1">Belongs to the tubulin--tyrosine ligase family.</text>
</comment>
<organism evidence="9 10">
    <name type="scientific">Umbra pygmaea</name>
    <name type="common">Eastern mudminnow</name>
    <dbReference type="NCBI Taxonomy" id="75934"/>
    <lineage>
        <taxon>Eukaryota</taxon>
        <taxon>Metazoa</taxon>
        <taxon>Chordata</taxon>
        <taxon>Craniata</taxon>
        <taxon>Vertebrata</taxon>
        <taxon>Euteleostomi</taxon>
        <taxon>Actinopterygii</taxon>
        <taxon>Neopterygii</taxon>
        <taxon>Teleostei</taxon>
        <taxon>Protacanthopterygii</taxon>
        <taxon>Esociformes</taxon>
        <taxon>Umbridae</taxon>
        <taxon>Umbra</taxon>
    </lineage>
</organism>
<sequence>MPAVIRDKEVSEDAQDSDHPCIAWSGLSRKIPVLVFCAEAIISKDGNIRSVGERYNLAFKIVRTESRLVRGILTSHGFHEIHPNSNDFNLMWTGSHLKPYLLRSLQDFQKVNHFPRSYELTRKDRLYKNIQRMQQAHGFKNFHIVPQTFVLPSEYQEFCSSFVKDKGPWIIKPVASSRGRGIYLVSNPNQIPMDDNILVSRYINNPLLIDDFKFDVRLYVLVTSYDPLTIYLYEEGLARFATVKYDHDTKNIKNQFMHLTNYSVNKKSSDYVSCDDPEVEDYGNKWSMSAMLRYLKQEGKDTTLLMSLVEELVIKAVVSAELQIATACKMFVPHRNNCFELYGFDVLIDSNLKPWLLEVNLSPSLACDAPLDLKIKASMISDMFSLVGFVCQDPLLRQPRSERLTLDLAPKYQAHQAKRHFSAQTLRSLSRERQRPVSANSSDPDGLHQAGKQEDSTLGLTAEELKVLRRIMEEHERRGGFIRIFPTAETWDLYSGYLEYKTTMNSMLANRLFHGRTLNSNVQLHVVQYERKLLSLDARKRRQLHMAERSAMGRKRTVRGPTAHPSKPSEEKGEERVQKEGEGEKEAQGSVVVQTDRVPAPLEHVYRDALPSAEQAQCPAVKPKVNLLHILQQGWDLSVVQARMAFSSYLRRVQIRLLLESRSNASSAWPEKDNDQMELVIRFLKRAACNLQQDMKMVLPSRQLPLQDRQLILSHQLGEFVHCYTKETENMVEKQEKIKDEEYLISPSVFQEFIAKASESDLEEVLTLYTQKNKSASVFLGTKCRSTKPDDSSSTGSAEPATTDNHKTLPVDKKGSNAPASESTLSEGSISTHQASVGRLAADQLTADQLTADQPAADQLTADQPAADLRSSTQPEIQASLHSSSFPTVLDCTNLHLQAHTQKPPQVLPLHCPPPSQPLALLHHRCLPEAPPPPRASVFSSTSPLQPQPPAVPCAAGRPDDGFFSVPPVSQVLRRVQSFTSASSAAASSSVPGAVRVYSQKLSRPKSANQVIRRTATSSDPRTDPAWFFRDPGSLSAQAQSNHQAIVSALQRLSEKQAARQYTSSSHISLLTKHLTNLNRANGVGAGQNDPGTAAVAQRPTRTVPSNTGPISSTDPGSLRNKESVWDVETKSAYNLVTGVSPQQCYQPTPGSYQLQFAIQQLQQRKFQSRQLLTHSRTRHQAMMSSYPETAPLPPAAGCRSSSSPPVTHQGLHHSHALAIPGPGPILTPKPPSSAREGLARKTTTQRHKPASSEGPANGSLTSSSQHVVYEAVCGKAGLSVYNRFFQGPGSKLR</sequence>